<dbReference type="Ensembl" id="ENSAZOT00000007320.1">
    <property type="protein sequence ID" value="ENSAZOP00000006855.1"/>
    <property type="gene ID" value="ENSAZOG00000004296.1"/>
</dbReference>
<keyword evidence="3" id="KW-1185">Reference proteome</keyword>
<feature type="domain" description="Maestro-like HEAT-repeats" evidence="1">
    <location>
        <begin position="268"/>
        <end position="404"/>
    </location>
</feature>
<dbReference type="Ensembl" id="ENSAZOT00000007133.1">
    <property type="protein sequence ID" value="ENSAZOP00000006683.1"/>
    <property type="gene ID" value="ENSAZOG00000004296.1"/>
</dbReference>
<dbReference type="GO" id="GO:0005737">
    <property type="term" value="C:cytoplasm"/>
    <property type="evidence" value="ECO:0007669"/>
    <property type="project" value="TreeGrafter"/>
</dbReference>
<dbReference type="SUPFAM" id="SSF48371">
    <property type="entry name" value="ARM repeat"/>
    <property type="match status" value="1"/>
</dbReference>
<dbReference type="Ensembl" id="ENSAZOT00000007210.1">
    <property type="protein sequence ID" value="ENSAZOP00000006757.1"/>
    <property type="gene ID" value="ENSAZOG00000004296.1"/>
</dbReference>
<proteinExistence type="predicted"/>
<sequence length="537" mass="60298">MVDFLQKISNLMKRFRRQWHLFSNSERTTVCGADCMLMVLQLSMAEVNKQVVFWGSLVVIGSLPHCVLTHGKETLQLKESYKADASWLPVYEEEEEAVDFIKDYIKNKERDDVQKMKLLRNIVTVFTTAQEKGLLEGLDTFCRENKLTANIQALLEEKPIDYPCTDLWEEALLATSALSTVETVLEGEMLSLVAACVSSVFFLLRTEDLDAWFTMTILQKMDVMLRTLLIRPPASSLGDKLQSILKLLLEFTTSSSRAVQVNAAERIWNLFAFLYNCCSKEPFGQYLQPSQRTAIILKTLDIMSSYSTEDDEHFGAEFMVDIAVEDPATWLMDVPKILRFIHESLSNCRDSDHQKLFSVLSTMANQFPREVLLSILTDLPTLDSTTLDIWKAMLSLPVTSEKILQELWNVLQDNEVCSFFAVSAADLSIFHFAVSNQTTHLVPLWGYVCSSRKTGTVLSPSHLLQPVTSSRTQGHSPLGPAPAPLHQPCGVRVLRHEACPFPGSAVFPPAPGNDWGRVRTMSGAGAEPWPLHGLSKL</sequence>
<evidence type="ECO:0000313" key="2">
    <source>
        <dbReference type="Ensembl" id="ENSAZOP00000006683.1"/>
    </source>
</evidence>
<accession>A0A8B9UDG8</accession>
<protein>
    <recommendedName>
        <fullName evidence="1">Maestro-like HEAT-repeats domain-containing protein</fullName>
    </recommendedName>
</protein>
<dbReference type="PANTHER" id="PTHR23120">
    <property type="entry name" value="MAESTRO-RELATED HEAT DOMAIN-CONTAINING"/>
    <property type="match status" value="1"/>
</dbReference>
<evidence type="ECO:0000313" key="3">
    <source>
        <dbReference type="Proteomes" id="UP000694549"/>
    </source>
</evidence>
<dbReference type="InterPro" id="IPR016024">
    <property type="entry name" value="ARM-type_fold"/>
</dbReference>
<organism evidence="2 3">
    <name type="scientific">Anas zonorhyncha</name>
    <name type="common">Eastern spot-billed duck</name>
    <dbReference type="NCBI Taxonomy" id="75864"/>
    <lineage>
        <taxon>Eukaryota</taxon>
        <taxon>Metazoa</taxon>
        <taxon>Chordata</taxon>
        <taxon>Craniata</taxon>
        <taxon>Vertebrata</taxon>
        <taxon>Euteleostomi</taxon>
        <taxon>Archelosauria</taxon>
        <taxon>Archosauria</taxon>
        <taxon>Dinosauria</taxon>
        <taxon>Saurischia</taxon>
        <taxon>Theropoda</taxon>
        <taxon>Coelurosauria</taxon>
        <taxon>Aves</taxon>
        <taxon>Neognathae</taxon>
        <taxon>Galloanserae</taxon>
        <taxon>Anseriformes</taxon>
        <taxon>Anatidae</taxon>
        <taxon>Anatinae</taxon>
        <taxon>Anas</taxon>
    </lineage>
</organism>
<evidence type="ECO:0000259" key="1">
    <source>
        <dbReference type="Pfam" id="PF21047"/>
    </source>
</evidence>
<dbReference type="Pfam" id="PF21047">
    <property type="entry name" value="HEAT_Maestro"/>
    <property type="match status" value="1"/>
</dbReference>
<dbReference type="Ensembl" id="ENSAZOT00000007272.1">
    <property type="protein sequence ID" value="ENSAZOP00000006814.1"/>
    <property type="gene ID" value="ENSAZOG00000004296.1"/>
</dbReference>
<dbReference type="AlphaFoldDB" id="A0A8B9UDG8"/>
<dbReference type="PANTHER" id="PTHR23120:SF42">
    <property type="entry name" value="MAESTRO HEAT-LIKE REPEAT FAMILY MEMBER 3"/>
    <property type="match status" value="1"/>
</dbReference>
<reference evidence="2" key="1">
    <citation type="submission" date="2025-05" db="UniProtKB">
        <authorList>
            <consortium name="Ensembl"/>
        </authorList>
    </citation>
    <scope>IDENTIFICATION</scope>
</reference>
<dbReference type="Ensembl" id="ENSAZOT00000007171.1">
    <property type="protein sequence ID" value="ENSAZOP00000006719.1"/>
    <property type="gene ID" value="ENSAZOG00000004296.1"/>
</dbReference>
<dbReference type="Proteomes" id="UP000694549">
    <property type="component" value="Unplaced"/>
</dbReference>
<dbReference type="InterPro" id="IPR045206">
    <property type="entry name" value="Maestro_heat-like_prot"/>
</dbReference>
<name>A0A8B9UDG8_9AVES</name>
<dbReference type="InterPro" id="IPR048465">
    <property type="entry name" value="Maestro-like_HEAT"/>
</dbReference>